<keyword evidence="9" id="KW-0472">Membrane</keyword>
<dbReference type="PANTHER" id="PTHR46004:SF3">
    <property type="entry name" value="CYCLIC AMP RESPONSE ELEMENT-BINDING PROTEIN A"/>
    <property type="match status" value="1"/>
</dbReference>
<evidence type="ECO:0000256" key="1">
    <source>
        <dbReference type="ARBA" id="ARBA00004123"/>
    </source>
</evidence>
<keyword evidence="6" id="KW-0539">Nucleus</keyword>
<proteinExistence type="predicted"/>
<feature type="compositionally biased region" description="Low complexity" evidence="8">
    <location>
        <begin position="177"/>
        <end position="195"/>
    </location>
</feature>
<reference evidence="11 12" key="1">
    <citation type="journal article" date="2018" name="Sci. Rep.">
        <title>Genomic signatures of local adaptation to the degree of environmental predictability in rotifers.</title>
        <authorList>
            <person name="Franch-Gras L."/>
            <person name="Hahn C."/>
            <person name="Garcia-Roger E.M."/>
            <person name="Carmona M.J."/>
            <person name="Serra M."/>
            <person name="Gomez A."/>
        </authorList>
    </citation>
    <scope>NUCLEOTIDE SEQUENCE [LARGE SCALE GENOMIC DNA]</scope>
    <source>
        <strain evidence="11">HYR1</strain>
    </source>
</reference>
<evidence type="ECO:0000256" key="6">
    <source>
        <dbReference type="ARBA" id="ARBA00023242"/>
    </source>
</evidence>
<evidence type="ECO:0000313" key="12">
    <source>
        <dbReference type="Proteomes" id="UP000276133"/>
    </source>
</evidence>
<evidence type="ECO:0000313" key="11">
    <source>
        <dbReference type="EMBL" id="RNA28973.1"/>
    </source>
</evidence>
<dbReference type="Gene3D" id="1.20.5.170">
    <property type="match status" value="1"/>
</dbReference>
<dbReference type="SMART" id="SM00338">
    <property type="entry name" value="BRLZ"/>
    <property type="match status" value="1"/>
</dbReference>
<dbReference type="Pfam" id="PF00170">
    <property type="entry name" value="bZIP_1"/>
    <property type="match status" value="1"/>
</dbReference>
<evidence type="ECO:0000256" key="9">
    <source>
        <dbReference type="SAM" id="Phobius"/>
    </source>
</evidence>
<feature type="domain" description="BZIP" evidence="10">
    <location>
        <begin position="305"/>
        <end position="368"/>
    </location>
</feature>
<evidence type="ECO:0000256" key="8">
    <source>
        <dbReference type="SAM" id="MobiDB-lite"/>
    </source>
</evidence>
<keyword evidence="9" id="KW-1133">Transmembrane helix</keyword>
<evidence type="ECO:0000259" key="10">
    <source>
        <dbReference type="PROSITE" id="PS50217"/>
    </source>
</evidence>
<dbReference type="STRING" id="10195.A0A3M7RZH3"/>
<evidence type="ECO:0000256" key="3">
    <source>
        <dbReference type="ARBA" id="ARBA00023125"/>
    </source>
</evidence>
<dbReference type="GO" id="GO:0000981">
    <property type="term" value="F:DNA-binding transcription factor activity, RNA polymerase II-specific"/>
    <property type="evidence" value="ECO:0007669"/>
    <property type="project" value="TreeGrafter"/>
</dbReference>
<keyword evidence="5" id="KW-0804">Transcription</keyword>
<evidence type="ECO:0000256" key="4">
    <source>
        <dbReference type="ARBA" id="ARBA00023159"/>
    </source>
</evidence>
<dbReference type="PROSITE" id="PS00036">
    <property type="entry name" value="BZIP_BASIC"/>
    <property type="match status" value="1"/>
</dbReference>
<feature type="coiled-coil region" evidence="7">
    <location>
        <begin position="330"/>
        <end position="371"/>
    </location>
</feature>
<dbReference type="InterPro" id="IPR004827">
    <property type="entry name" value="bZIP"/>
</dbReference>
<feature type="compositionally biased region" description="Polar residues" evidence="8">
    <location>
        <begin position="196"/>
        <end position="235"/>
    </location>
</feature>
<dbReference type="InterPro" id="IPR046347">
    <property type="entry name" value="bZIP_sf"/>
</dbReference>
<evidence type="ECO:0000256" key="2">
    <source>
        <dbReference type="ARBA" id="ARBA00023015"/>
    </source>
</evidence>
<organism evidence="11 12">
    <name type="scientific">Brachionus plicatilis</name>
    <name type="common">Marine rotifer</name>
    <name type="synonym">Brachionus muelleri</name>
    <dbReference type="NCBI Taxonomy" id="10195"/>
    <lineage>
        <taxon>Eukaryota</taxon>
        <taxon>Metazoa</taxon>
        <taxon>Spiralia</taxon>
        <taxon>Gnathifera</taxon>
        <taxon>Rotifera</taxon>
        <taxon>Eurotatoria</taxon>
        <taxon>Monogononta</taxon>
        <taxon>Pseudotrocha</taxon>
        <taxon>Ploima</taxon>
        <taxon>Brachionidae</taxon>
        <taxon>Brachionus</taxon>
    </lineage>
</organism>
<keyword evidence="7" id="KW-0175">Coiled coil</keyword>
<dbReference type="AlphaFoldDB" id="A0A3M7RZH3"/>
<dbReference type="SUPFAM" id="SSF57959">
    <property type="entry name" value="Leucine zipper domain"/>
    <property type="match status" value="1"/>
</dbReference>
<dbReference type="OrthoDB" id="674948at2759"/>
<dbReference type="PROSITE" id="PS50217">
    <property type="entry name" value="BZIP"/>
    <property type="match status" value="1"/>
</dbReference>
<dbReference type="PANTHER" id="PTHR46004">
    <property type="entry name" value="CYCLIC AMP RESPONSE ELEMENT-BINDING PROTEIN A"/>
    <property type="match status" value="1"/>
</dbReference>
<dbReference type="EMBL" id="REGN01002302">
    <property type="protein sequence ID" value="RNA28973.1"/>
    <property type="molecule type" value="Genomic_DNA"/>
</dbReference>
<keyword evidence="2" id="KW-0805">Transcription regulation</keyword>
<gene>
    <name evidence="11" type="ORF">BpHYR1_011969</name>
</gene>
<keyword evidence="4" id="KW-0010">Activator</keyword>
<sequence>MDPSALIDTLSPNDMDMWNGYNFFSDENLTASIKDDIKEENLDMDCCFSSICPNDLINSLETNLKSHFHEQNFDYNSSASVSPEDHAQPFDFVPCVLQEPVGLSSSSLLSIGLDNQAVKYDLETVSCSPSSASSSALSSPAQNSVEQKTPGQLYHIQHVQNLAKPSDPIGMDKSKNKSALLPPSPPSSLGSDSESNQSCQSVYKSEAQSSAHAPKSKNTLKSSFLKQTKNQSYHSKSAGRCKSSTAGSKSSLNNLDDDCWPFFVSLSKLPSSGPILLTEEEKRTLVQEGHQVPTQLPLTKSEEKILKKIRRKIKNKISAQESRRKKKEYVDSLERKMESYISENVELKKRLDALELNNKTLLLQLEKMKCNLSNGDASSQSLQTFSQTITDLNQSQTNSNQFGTLILVLVLFFTVVFGIWSPIITKDQLTNSAACSTAPVATGLSRSQASSSSVAVVAVATAAAAATASLKADDQAEEPKQSMRQIIYEEAVPSLKRKMLSDEDELNGHGNVTNSIARSKTGTTVELTKVRPFIGKMPTIAKNAAIISKMPVQTNQTAPQSDYFVVNQTNEDGQVIILNLANSQTAEIPKQMNNIRVINSAPNVAKMPTRFRVINNTSNYNSLNQAVIKLSSS</sequence>
<dbReference type="GO" id="GO:0035497">
    <property type="term" value="F:cAMP response element binding"/>
    <property type="evidence" value="ECO:0007669"/>
    <property type="project" value="TreeGrafter"/>
</dbReference>
<feature type="region of interest" description="Disordered" evidence="8">
    <location>
        <begin position="164"/>
        <end position="249"/>
    </location>
</feature>
<accession>A0A3M7RZH3</accession>
<protein>
    <submittedName>
        <fullName evidence="11">Cyclic AMP-responsive element-binding 3 1 isoform X1</fullName>
    </submittedName>
</protein>
<dbReference type="GO" id="GO:0005634">
    <property type="term" value="C:nucleus"/>
    <property type="evidence" value="ECO:0007669"/>
    <property type="project" value="UniProtKB-SubCell"/>
</dbReference>
<evidence type="ECO:0000256" key="5">
    <source>
        <dbReference type="ARBA" id="ARBA00023163"/>
    </source>
</evidence>
<comment type="subcellular location">
    <subcellularLocation>
        <location evidence="1">Nucleus</location>
    </subcellularLocation>
</comment>
<keyword evidence="12" id="KW-1185">Reference proteome</keyword>
<keyword evidence="3" id="KW-0238">DNA-binding</keyword>
<dbReference type="Proteomes" id="UP000276133">
    <property type="component" value="Unassembled WGS sequence"/>
</dbReference>
<name>A0A3M7RZH3_BRAPC</name>
<comment type="caution">
    <text evidence="11">The sequence shown here is derived from an EMBL/GenBank/DDBJ whole genome shotgun (WGS) entry which is preliminary data.</text>
</comment>
<feature type="transmembrane region" description="Helical" evidence="9">
    <location>
        <begin position="402"/>
        <end position="420"/>
    </location>
</feature>
<keyword evidence="9" id="KW-0812">Transmembrane</keyword>
<dbReference type="FunFam" id="1.20.5.170:FF:000054">
    <property type="entry name" value="Cyclic AMP-responsive element-binding protein 3-like 2"/>
    <property type="match status" value="1"/>
</dbReference>
<evidence type="ECO:0000256" key="7">
    <source>
        <dbReference type="SAM" id="Coils"/>
    </source>
</evidence>